<sequence>MIDELLLAAAYGQSVLVKLKDRQEVIGKALISCFTDRTKILTSQGTVWVIHKDIDYVERLVDH</sequence>
<dbReference type="EMBL" id="MRTP01000018">
    <property type="protein sequence ID" value="OMF47273.1"/>
    <property type="molecule type" value="Genomic_DNA"/>
</dbReference>
<keyword evidence="2" id="KW-1185">Reference proteome</keyword>
<dbReference type="Proteomes" id="UP000187172">
    <property type="component" value="Unassembled WGS sequence"/>
</dbReference>
<protein>
    <recommendedName>
        <fullName evidence="3">DUF2642 domain-containing protein</fullName>
    </recommendedName>
</protein>
<name>A0A1R1E614_9BACL</name>
<gene>
    <name evidence="1" type="ORF">BK138_32055</name>
</gene>
<evidence type="ECO:0000313" key="1">
    <source>
        <dbReference type="EMBL" id="OMF47273.1"/>
    </source>
</evidence>
<evidence type="ECO:0000313" key="2">
    <source>
        <dbReference type="Proteomes" id="UP000187172"/>
    </source>
</evidence>
<accession>A0A1R1E614</accession>
<reference evidence="1 2" key="1">
    <citation type="submission" date="2016-11" db="EMBL/GenBank/DDBJ databases">
        <title>Paenibacillus species isolates.</title>
        <authorList>
            <person name="Beno S.M."/>
        </authorList>
    </citation>
    <scope>NUCLEOTIDE SEQUENCE [LARGE SCALE GENOMIC DNA]</scope>
    <source>
        <strain evidence="1 2">FSL R5-0378</strain>
    </source>
</reference>
<evidence type="ECO:0008006" key="3">
    <source>
        <dbReference type="Google" id="ProtNLM"/>
    </source>
</evidence>
<organism evidence="1 2">
    <name type="scientific">Paenibacillus rhizosphaerae</name>
    <dbReference type="NCBI Taxonomy" id="297318"/>
    <lineage>
        <taxon>Bacteria</taxon>
        <taxon>Bacillati</taxon>
        <taxon>Bacillota</taxon>
        <taxon>Bacilli</taxon>
        <taxon>Bacillales</taxon>
        <taxon>Paenibacillaceae</taxon>
        <taxon>Paenibacillus</taxon>
    </lineage>
</organism>
<comment type="caution">
    <text evidence="1">The sequence shown here is derived from an EMBL/GenBank/DDBJ whole genome shotgun (WGS) entry which is preliminary data.</text>
</comment>
<dbReference type="AlphaFoldDB" id="A0A1R1E614"/>
<proteinExistence type="predicted"/>